<keyword evidence="3" id="KW-0574">Periplasm</keyword>
<gene>
    <name evidence="7" type="primary">flgA</name>
    <name evidence="7" type="ORF">HU230_11740</name>
</gene>
<proteinExistence type="predicted"/>
<evidence type="ECO:0000259" key="6">
    <source>
        <dbReference type="SMART" id="SM00858"/>
    </source>
</evidence>
<dbReference type="PANTHER" id="PTHR36307:SF1">
    <property type="entry name" value="FLAGELLA BASAL BODY P-RING FORMATION PROTEIN FLGA"/>
    <property type="match status" value="1"/>
</dbReference>
<evidence type="ECO:0000313" key="7">
    <source>
        <dbReference type="EMBL" id="NVL06386.1"/>
    </source>
</evidence>
<dbReference type="NCBIfam" id="TIGR03170">
    <property type="entry name" value="flgA_cterm"/>
    <property type="match status" value="1"/>
</dbReference>
<organism evidence="7">
    <name type="scientific">Bradyrhizobium quebecense</name>
    <dbReference type="NCBI Taxonomy" id="2748629"/>
    <lineage>
        <taxon>Bacteria</taxon>
        <taxon>Pseudomonadati</taxon>
        <taxon>Pseudomonadota</taxon>
        <taxon>Alphaproteobacteria</taxon>
        <taxon>Hyphomicrobiales</taxon>
        <taxon>Nitrobacteraceae</taxon>
        <taxon>Bradyrhizobium</taxon>
    </lineage>
</organism>
<name>A0A973WN65_9BRAD</name>
<dbReference type="GO" id="GO:0044780">
    <property type="term" value="P:bacterial-type flagellum assembly"/>
    <property type="evidence" value="ECO:0007669"/>
    <property type="project" value="InterPro"/>
</dbReference>
<feature type="signal peptide" evidence="5">
    <location>
        <begin position="1"/>
        <end position="25"/>
    </location>
</feature>
<feature type="compositionally biased region" description="Low complexity" evidence="4">
    <location>
        <begin position="327"/>
        <end position="340"/>
    </location>
</feature>
<dbReference type="Gene3D" id="2.30.30.760">
    <property type="match status" value="1"/>
</dbReference>
<evidence type="ECO:0000256" key="4">
    <source>
        <dbReference type="SAM" id="MobiDB-lite"/>
    </source>
</evidence>
<keyword evidence="7" id="KW-0969">Cilium</keyword>
<dbReference type="Gene3D" id="3.90.1210.10">
    <property type="entry name" value="Antifreeze-like/N-acetylneuraminic acid synthase C-terminal domain"/>
    <property type="match status" value="1"/>
</dbReference>
<keyword evidence="7" id="KW-0282">Flagellum</keyword>
<dbReference type="GO" id="GO:0042597">
    <property type="term" value="C:periplasmic space"/>
    <property type="evidence" value="ECO:0007669"/>
    <property type="project" value="UniProtKB-SubCell"/>
</dbReference>
<dbReference type="CDD" id="cd11614">
    <property type="entry name" value="SAF_CpaB_FlgA_like"/>
    <property type="match status" value="1"/>
</dbReference>
<dbReference type="InterPro" id="IPR017585">
    <property type="entry name" value="SAF_FlgA"/>
</dbReference>
<evidence type="ECO:0000256" key="5">
    <source>
        <dbReference type="SAM" id="SignalP"/>
    </source>
</evidence>
<dbReference type="AlphaFoldDB" id="A0A973WN65"/>
<feature type="region of interest" description="Disordered" evidence="4">
    <location>
        <begin position="325"/>
        <end position="351"/>
    </location>
</feature>
<evidence type="ECO:0000256" key="1">
    <source>
        <dbReference type="ARBA" id="ARBA00004418"/>
    </source>
</evidence>
<reference evidence="7" key="1">
    <citation type="submission" date="2020-06" db="EMBL/GenBank/DDBJ databases">
        <title>Whole Genome Sequence of Bradyrhizobium sp. Strain 66S1MB.</title>
        <authorList>
            <person name="Bromfield E."/>
            <person name="Cloutier S."/>
        </authorList>
    </citation>
    <scope>NUCLEOTIDE SEQUENCE</scope>
    <source>
        <strain evidence="7">66S1MB</strain>
    </source>
</reference>
<dbReference type="Pfam" id="PF13144">
    <property type="entry name" value="ChapFlgA"/>
    <property type="match status" value="1"/>
</dbReference>
<dbReference type="SMART" id="SM00858">
    <property type="entry name" value="SAF"/>
    <property type="match status" value="1"/>
</dbReference>
<evidence type="ECO:0000256" key="3">
    <source>
        <dbReference type="ARBA" id="ARBA00022764"/>
    </source>
</evidence>
<dbReference type="InterPro" id="IPR039246">
    <property type="entry name" value="Flagellar_FlgA"/>
</dbReference>
<feature type="chain" id="PRO_5036925643" evidence="5">
    <location>
        <begin position="26"/>
        <end position="351"/>
    </location>
</feature>
<keyword evidence="2 5" id="KW-0732">Signal</keyword>
<dbReference type="PANTHER" id="PTHR36307">
    <property type="entry name" value="FLAGELLA BASAL BODY P-RING FORMATION PROTEIN FLGA"/>
    <property type="match status" value="1"/>
</dbReference>
<dbReference type="InterPro" id="IPR013974">
    <property type="entry name" value="SAF"/>
</dbReference>
<feature type="domain" description="SAF" evidence="6">
    <location>
        <begin position="198"/>
        <end position="259"/>
    </location>
</feature>
<sequence length="351" mass="37049">MMSMIARSFLIAAALLAVTALPATAQVRGESIAVPTLRASVTVADDIVRVGDLIDNAGSAGSIAIYRAPDLGTTGTLPVAQVLNVLRTHQVIGVDTRELKEITVTRLARTIDSKEIEQQLARALEGRHGLGKAGNIALTFDRDPGDLRLEATNTGAMQPVAVRYDPRSTRFDVTFEVSNEAGTAPYKLRLTGTAIETIEAAVLTRNVERGDVLKASDVVVERRPKAEIGNDAAVRDSAVGMQMRRQIRAGQALRTADMAKPDLVTRDQNVTLVYRTSGLYLTIRGKAMDGGAEGDVVNVMNLQSKRAVTGVVTGRGEVSISVATPRAAPAADAASSDSAPVKLSSVAPNAE</sequence>
<evidence type="ECO:0000256" key="2">
    <source>
        <dbReference type="ARBA" id="ARBA00022729"/>
    </source>
</evidence>
<comment type="caution">
    <text evidence="7">The sequence shown here is derived from an EMBL/GenBank/DDBJ whole genome shotgun (WGS) entry which is preliminary data.</text>
</comment>
<keyword evidence="7" id="KW-0966">Cell projection</keyword>
<dbReference type="EMBL" id="JABWSX010000001">
    <property type="protein sequence ID" value="NVL06386.1"/>
    <property type="molecule type" value="Genomic_DNA"/>
</dbReference>
<dbReference type="RefSeq" id="WP_176530234.1">
    <property type="nucleotide sequence ID" value="NZ_CP088022.1"/>
</dbReference>
<accession>A0A973WN65</accession>
<protein>
    <submittedName>
        <fullName evidence="7">Flagellar basal body P-ring formation protein FlgA</fullName>
    </submittedName>
</protein>
<comment type="subcellular location">
    <subcellularLocation>
        <location evidence="1">Periplasm</location>
    </subcellularLocation>
</comment>